<dbReference type="HOGENOM" id="CLU_2486834_0_0_1"/>
<evidence type="ECO:0000313" key="2">
    <source>
        <dbReference type="EMBL" id="KEH23821.1"/>
    </source>
</evidence>
<name>A0A072U391_MEDTR</name>
<evidence type="ECO:0000256" key="1">
    <source>
        <dbReference type="SAM" id="Phobius"/>
    </source>
</evidence>
<proteinExistence type="predicted"/>
<dbReference type="EMBL" id="CM001223">
    <property type="protein sequence ID" value="KEH23821.1"/>
    <property type="molecule type" value="Genomic_DNA"/>
</dbReference>
<feature type="transmembrane region" description="Helical" evidence="1">
    <location>
        <begin position="50"/>
        <end position="70"/>
    </location>
</feature>
<organism evidence="2 4">
    <name type="scientific">Medicago truncatula</name>
    <name type="common">Barrel medic</name>
    <name type="synonym">Medicago tribuloides</name>
    <dbReference type="NCBI Taxonomy" id="3880"/>
    <lineage>
        <taxon>Eukaryota</taxon>
        <taxon>Viridiplantae</taxon>
        <taxon>Streptophyta</taxon>
        <taxon>Embryophyta</taxon>
        <taxon>Tracheophyta</taxon>
        <taxon>Spermatophyta</taxon>
        <taxon>Magnoliopsida</taxon>
        <taxon>eudicotyledons</taxon>
        <taxon>Gunneridae</taxon>
        <taxon>Pentapetalae</taxon>
        <taxon>rosids</taxon>
        <taxon>fabids</taxon>
        <taxon>Fabales</taxon>
        <taxon>Fabaceae</taxon>
        <taxon>Papilionoideae</taxon>
        <taxon>50 kb inversion clade</taxon>
        <taxon>NPAAA clade</taxon>
        <taxon>Hologalegina</taxon>
        <taxon>IRL clade</taxon>
        <taxon>Trifolieae</taxon>
        <taxon>Medicago</taxon>
    </lineage>
</organism>
<sequence length="87" mass="9855">MASSPYVELSIASRLARLASCSVAVCPVSHFCVCFTCFCFELAFSVNMKVIDNCVIFPVALVLNMMLFMIENYYMNVYVDEYDVVHD</sequence>
<protein>
    <submittedName>
        <fullName evidence="2">Transmembrane protein, putative</fullName>
    </submittedName>
</protein>
<keyword evidence="1 2" id="KW-0812">Transmembrane</keyword>
<dbReference type="EnsemblPlants" id="KEH23821">
    <property type="protein sequence ID" value="KEH23821"/>
    <property type="gene ID" value="MTR_7g095590"/>
</dbReference>
<evidence type="ECO:0000313" key="4">
    <source>
        <dbReference type="Proteomes" id="UP000002051"/>
    </source>
</evidence>
<dbReference type="Proteomes" id="UP000002051">
    <property type="component" value="Unassembled WGS sequence"/>
</dbReference>
<accession>A0A072U391</accession>
<keyword evidence="1" id="KW-0472">Membrane</keyword>
<reference evidence="2 4" key="1">
    <citation type="journal article" date="2011" name="Nature">
        <title>The Medicago genome provides insight into the evolution of rhizobial symbioses.</title>
        <authorList>
            <person name="Young N.D."/>
            <person name="Debelle F."/>
            <person name="Oldroyd G.E."/>
            <person name="Geurts R."/>
            <person name="Cannon S.B."/>
            <person name="Udvardi M.K."/>
            <person name="Benedito V.A."/>
            <person name="Mayer K.F."/>
            <person name="Gouzy J."/>
            <person name="Schoof H."/>
            <person name="Van de Peer Y."/>
            <person name="Proost S."/>
            <person name="Cook D.R."/>
            <person name="Meyers B.C."/>
            <person name="Spannagl M."/>
            <person name="Cheung F."/>
            <person name="De Mita S."/>
            <person name="Krishnakumar V."/>
            <person name="Gundlach H."/>
            <person name="Zhou S."/>
            <person name="Mudge J."/>
            <person name="Bharti A.K."/>
            <person name="Murray J.D."/>
            <person name="Naoumkina M.A."/>
            <person name="Rosen B."/>
            <person name="Silverstein K.A."/>
            <person name="Tang H."/>
            <person name="Rombauts S."/>
            <person name="Zhao P.X."/>
            <person name="Zhou P."/>
            <person name="Barbe V."/>
            <person name="Bardou P."/>
            <person name="Bechner M."/>
            <person name="Bellec A."/>
            <person name="Berger A."/>
            <person name="Berges H."/>
            <person name="Bidwell S."/>
            <person name="Bisseling T."/>
            <person name="Choisne N."/>
            <person name="Couloux A."/>
            <person name="Denny R."/>
            <person name="Deshpande S."/>
            <person name="Dai X."/>
            <person name="Doyle J.J."/>
            <person name="Dudez A.M."/>
            <person name="Farmer A.D."/>
            <person name="Fouteau S."/>
            <person name="Franken C."/>
            <person name="Gibelin C."/>
            <person name="Gish J."/>
            <person name="Goldstein S."/>
            <person name="Gonzalez A.J."/>
            <person name="Green P.J."/>
            <person name="Hallab A."/>
            <person name="Hartog M."/>
            <person name="Hua A."/>
            <person name="Humphray S.J."/>
            <person name="Jeong D.H."/>
            <person name="Jing Y."/>
            <person name="Jocker A."/>
            <person name="Kenton S.M."/>
            <person name="Kim D.J."/>
            <person name="Klee K."/>
            <person name="Lai H."/>
            <person name="Lang C."/>
            <person name="Lin S."/>
            <person name="Macmil S.L."/>
            <person name="Magdelenat G."/>
            <person name="Matthews L."/>
            <person name="McCorrison J."/>
            <person name="Monaghan E.L."/>
            <person name="Mun J.H."/>
            <person name="Najar F.Z."/>
            <person name="Nicholson C."/>
            <person name="Noirot C."/>
            <person name="O'Bleness M."/>
            <person name="Paule C.R."/>
            <person name="Poulain J."/>
            <person name="Prion F."/>
            <person name="Qin B."/>
            <person name="Qu C."/>
            <person name="Retzel E.F."/>
            <person name="Riddle C."/>
            <person name="Sallet E."/>
            <person name="Samain S."/>
            <person name="Samson N."/>
            <person name="Sanders I."/>
            <person name="Saurat O."/>
            <person name="Scarpelli C."/>
            <person name="Schiex T."/>
            <person name="Segurens B."/>
            <person name="Severin A.J."/>
            <person name="Sherrier D.J."/>
            <person name="Shi R."/>
            <person name="Sims S."/>
            <person name="Singer S.R."/>
            <person name="Sinharoy S."/>
            <person name="Sterck L."/>
            <person name="Viollet A."/>
            <person name="Wang B.B."/>
            <person name="Wang K."/>
            <person name="Wang M."/>
            <person name="Wang X."/>
            <person name="Warfsmann J."/>
            <person name="Weissenbach J."/>
            <person name="White D.D."/>
            <person name="White J.D."/>
            <person name="Wiley G.B."/>
            <person name="Wincker P."/>
            <person name="Xing Y."/>
            <person name="Yang L."/>
            <person name="Yao Z."/>
            <person name="Ying F."/>
            <person name="Zhai J."/>
            <person name="Zhou L."/>
            <person name="Zuber A."/>
            <person name="Denarie J."/>
            <person name="Dixon R.A."/>
            <person name="May G.D."/>
            <person name="Schwartz D.C."/>
            <person name="Rogers J."/>
            <person name="Quetier F."/>
            <person name="Town C.D."/>
            <person name="Roe B.A."/>
        </authorList>
    </citation>
    <scope>NUCLEOTIDE SEQUENCE [LARGE SCALE GENOMIC DNA]</scope>
    <source>
        <strain evidence="2">A17</strain>
        <strain evidence="3 4">cv. Jemalong A17</strain>
    </source>
</reference>
<feature type="transmembrane region" description="Helical" evidence="1">
    <location>
        <begin position="15"/>
        <end position="38"/>
    </location>
</feature>
<reference evidence="2 4" key="2">
    <citation type="journal article" date="2014" name="BMC Genomics">
        <title>An improved genome release (version Mt4.0) for the model legume Medicago truncatula.</title>
        <authorList>
            <person name="Tang H."/>
            <person name="Krishnakumar V."/>
            <person name="Bidwell S."/>
            <person name="Rosen B."/>
            <person name="Chan A."/>
            <person name="Zhou S."/>
            <person name="Gentzbittel L."/>
            <person name="Childs K.L."/>
            <person name="Yandell M."/>
            <person name="Gundlach H."/>
            <person name="Mayer K.F."/>
            <person name="Schwartz D.C."/>
            <person name="Town C.D."/>
        </authorList>
    </citation>
    <scope>GENOME REANNOTATION</scope>
    <source>
        <strain evidence="2">A17</strain>
        <strain evidence="3 4">cv. Jemalong A17</strain>
    </source>
</reference>
<keyword evidence="4" id="KW-1185">Reference proteome</keyword>
<evidence type="ECO:0000313" key="3">
    <source>
        <dbReference type="EnsemblPlants" id="KEH23821"/>
    </source>
</evidence>
<keyword evidence="1" id="KW-1133">Transmembrane helix</keyword>
<dbReference type="AlphaFoldDB" id="A0A072U391"/>
<gene>
    <name evidence="2" type="ordered locus">MTR_7g095590</name>
</gene>
<reference evidence="3" key="3">
    <citation type="submission" date="2015-04" db="UniProtKB">
        <authorList>
            <consortium name="EnsemblPlants"/>
        </authorList>
    </citation>
    <scope>IDENTIFICATION</scope>
    <source>
        <strain evidence="3">cv. Jemalong A17</strain>
    </source>
</reference>